<keyword evidence="2" id="KW-1185">Reference proteome</keyword>
<proteinExistence type="predicted"/>
<dbReference type="Pfam" id="PF20316">
    <property type="entry name" value="DUF6612"/>
    <property type="match status" value="1"/>
</dbReference>
<accession>A0ABQ1H358</accession>
<name>A0ABQ1H358_9BACL</name>
<dbReference type="InterPro" id="IPR046720">
    <property type="entry name" value="DUF6612"/>
</dbReference>
<dbReference type="Proteomes" id="UP000617979">
    <property type="component" value="Unassembled WGS sequence"/>
</dbReference>
<reference evidence="2" key="1">
    <citation type="journal article" date="2019" name="Int. J. Syst. Evol. Microbiol.">
        <title>The Global Catalogue of Microorganisms (GCM) 10K type strain sequencing project: providing services to taxonomists for standard genome sequencing and annotation.</title>
        <authorList>
            <consortium name="The Broad Institute Genomics Platform"/>
            <consortium name="The Broad Institute Genome Sequencing Center for Infectious Disease"/>
            <person name="Wu L."/>
            <person name="Ma J."/>
        </authorList>
    </citation>
    <scope>NUCLEOTIDE SEQUENCE [LARGE SCALE GENOMIC DNA]</scope>
    <source>
        <strain evidence="2">CGMCC 1.12404</strain>
    </source>
</reference>
<comment type="caution">
    <text evidence="1">The sequence shown here is derived from an EMBL/GenBank/DDBJ whole genome shotgun (WGS) entry which is preliminary data.</text>
</comment>
<sequence length="327" mass="36231">MKKYGHYKNLASCVTMDLFSNITISKERYDYMLRLSRLLAISLTMVLLFTGCLSQGPTAGEAEDTEKSEPLKKLTTREVIAKTQKVTNEAKGLTFKTEGNQKIQLEVAGQTQGIDQKINMDVKMTNNPAAMHFSGTVEGGGQSGKLEAYQVGDEIYQQLDGTWVKGKGADLSQASGGQAEDPSKALEMLMEILSKFKGDKDTPFQMEETEDEYIITLKVTDEQKEIKELMMKQLSGALVPAMKQAGVTINETDIKLNSLEQVYHIDKKTFDQKKVDQSMELELPIQEGGISGLIKVEQSTATTMTGKFEGTIEVPQEVKDQAREISM</sequence>
<evidence type="ECO:0008006" key="3">
    <source>
        <dbReference type="Google" id="ProtNLM"/>
    </source>
</evidence>
<protein>
    <recommendedName>
        <fullName evidence="3">Lipoprotein</fullName>
    </recommendedName>
</protein>
<dbReference type="Gene3D" id="2.50.20.20">
    <property type="match status" value="1"/>
</dbReference>
<gene>
    <name evidence="1" type="ORF">GCM10007416_31310</name>
</gene>
<evidence type="ECO:0000313" key="1">
    <source>
        <dbReference type="EMBL" id="GGA55841.1"/>
    </source>
</evidence>
<organism evidence="1 2">
    <name type="scientific">Kroppenstedtia guangzhouensis</name>
    <dbReference type="NCBI Taxonomy" id="1274356"/>
    <lineage>
        <taxon>Bacteria</taxon>
        <taxon>Bacillati</taxon>
        <taxon>Bacillota</taxon>
        <taxon>Bacilli</taxon>
        <taxon>Bacillales</taxon>
        <taxon>Thermoactinomycetaceae</taxon>
        <taxon>Kroppenstedtia</taxon>
    </lineage>
</organism>
<dbReference type="EMBL" id="BMEX01000019">
    <property type="protein sequence ID" value="GGA55841.1"/>
    <property type="molecule type" value="Genomic_DNA"/>
</dbReference>
<evidence type="ECO:0000313" key="2">
    <source>
        <dbReference type="Proteomes" id="UP000617979"/>
    </source>
</evidence>